<gene>
    <name evidence="1" type="ORF">DVZ84_21445</name>
</gene>
<evidence type="ECO:0000313" key="1">
    <source>
        <dbReference type="EMBL" id="RDD87031.1"/>
    </source>
</evidence>
<organism evidence="1 2">
    <name type="scientific">Streptomyces parvulus</name>
    <dbReference type="NCBI Taxonomy" id="146923"/>
    <lineage>
        <taxon>Bacteria</taxon>
        <taxon>Bacillati</taxon>
        <taxon>Actinomycetota</taxon>
        <taxon>Actinomycetes</taxon>
        <taxon>Kitasatosporales</taxon>
        <taxon>Streptomycetaceae</taxon>
        <taxon>Streptomyces</taxon>
    </lineage>
</organism>
<sequence length="66" mass="7091">MKAAKRAVNDLTLAEPAQVRSDAAVFQALVTSPEARKRLAHLSDRGLQTPGALERDLGSAVAEFHH</sequence>
<dbReference type="AlphaFoldDB" id="A0A369V2M8"/>
<reference evidence="1 2" key="1">
    <citation type="submission" date="2018-07" db="EMBL/GenBank/DDBJ databases">
        <title>Genome guided investigation of antibiotics producing actinomycetales strain isolated from a Macau mangrove ecosystem.</title>
        <authorList>
            <person name="Hu D."/>
        </authorList>
    </citation>
    <scope>NUCLEOTIDE SEQUENCE [LARGE SCALE GENOMIC DNA]</scope>
    <source>
        <strain evidence="1 2">2297</strain>
    </source>
</reference>
<proteinExistence type="predicted"/>
<accession>A0A369V2M8</accession>
<dbReference type="RefSeq" id="WP_114530436.1">
    <property type="nucleotide sequence ID" value="NZ_QQBH01000014.1"/>
</dbReference>
<protein>
    <submittedName>
        <fullName evidence="1">Uncharacterized protein</fullName>
    </submittedName>
</protein>
<name>A0A369V2M8_9ACTN</name>
<comment type="caution">
    <text evidence="1">The sequence shown here is derived from an EMBL/GenBank/DDBJ whole genome shotgun (WGS) entry which is preliminary data.</text>
</comment>
<dbReference type="Gene3D" id="3.90.226.10">
    <property type="entry name" value="2-enoyl-CoA Hydratase, Chain A, domain 1"/>
    <property type="match status" value="1"/>
</dbReference>
<dbReference type="OrthoDB" id="9775794at2"/>
<dbReference type="Proteomes" id="UP000253742">
    <property type="component" value="Unassembled WGS sequence"/>
</dbReference>
<dbReference type="EMBL" id="QQBH01000014">
    <property type="protein sequence ID" value="RDD87031.1"/>
    <property type="molecule type" value="Genomic_DNA"/>
</dbReference>
<evidence type="ECO:0000313" key="2">
    <source>
        <dbReference type="Proteomes" id="UP000253742"/>
    </source>
</evidence>
<dbReference type="STRING" id="146923.Spa2297_31600"/>